<reference evidence="2" key="1">
    <citation type="submission" date="2015-11" db="EMBL/GenBank/DDBJ databases">
        <authorList>
            <person name="Kumar R."/>
            <person name="Singh D."/>
            <person name="Swarnkar M.K."/>
            <person name="Singh A.K."/>
            <person name="Kumar S."/>
        </authorList>
    </citation>
    <scope>NUCLEOTIDE SEQUENCE [LARGE SCALE GENOMIC DNA]</scope>
    <source>
        <strain evidence="2">ERGS4:06</strain>
    </source>
</reference>
<name>A0A0S2M289_9MICC</name>
<evidence type="ECO:0000313" key="2">
    <source>
        <dbReference type="Proteomes" id="UP000059574"/>
    </source>
</evidence>
<reference evidence="1 2" key="2">
    <citation type="journal article" date="2016" name="J. Biotechnol.">
        <title>Complete genome sequence of Arthrobacter alpinus ERGS4:06, a yellow pigmented bacterium tolerant to cold and radiations isolated from Sikkim Himalaya.</title>
        <authorList>
            <person name="Kumar R."/>
            <person name="Singh D."/>
            <person name="Swarnkar M.K."/>
            <person name="Singh A.K."/>
            <person name="Kumar S."/>
        </authorList>
    </citation>
    <scope>NUCLEOTIDE SEQUENCE [LARGE SCALE GENOMIC DNA]</scope>
    <source>
        <strain evidence="1 2">ERGS4:06</strain>
    </source>
</reference>
<dbReference type="Proteomes" id="UP000059574">
    <property type="component" value="Chromosome"/>
</dbReference>
<protein>
    <submittedName>
        <fullName evidence="1">Uncharacterized protein</fullName>
    </submittedName>
</protein>
<evidence type="ECO:0000313" key="1">
    <source>
        <dbReference type="EMBL" id="ALO67758.1"/>
    </source>
</evidence>
<organism evidence="1 2">
    <name type="scientific">Arthrobacter alpinus</name>
    <dbReference type="NCBI Taxonomy" id="656366"/>
    <lineage>
        <taxon>Bacteria</taxon>
        <taxon>Bacillati</taxon>
        <taxon>Actinomycetota</taxon>
        <taxon>Actinomycetes</taxon>
        <taxon>Micrococcales</taxon>
        <taxon>Micrococcaceae</taxon>
        <taxon>Arthrobacter</taxon>
    </lineage>
</organism>
<dbReference type="RefSeq" id="WP_062291227.1">
    <property type="nucleotide sequence ID" value="NZ_CP013200.1"/>
</dbReference>
<dbReference type="EMBL" id="CP013200">
    <property type="protein sequence ID" value="ALO67758.1"/>
    <property type="molecule type" value="Genomic_DNA"/>
</dbReference>
<proteinExistence type="predicted"/>
<sequence>MNRSSESRQFASDSPFYDLRKLSLAVKSSPGPGTLAGADLNISLIQVDQAEQLAGEITGLVLDLRDKLGCYLALQNVESVDHVARIDTESAVEWMEKTIDDLVATIVGISTESTKIAAEVTDL</sequence>
<dbReference type="AlphaFoldDB" id="A0A0S2M289"/>
<accession>A0A0S2M289</accession>
<gene>
    <name evidence="1" type="ORF">AS189_16340</name>
</gene>